<keyword evidence="1" id="KW-0963">Cytoplasm</keyword>
<dbReference type="Gene3D" id="3.40.50.150">
    <property type="entry name" value="Vaccinia Virus protein VP39"/>
    <property type="match status" value="2"/>
</dbReference>
<keyword evidence="4" id="KW-0808">Transferase</keyword>
<dbReference type="GO" id="GO:0008168">
    <property type="term" value="F:methyltransferase activity"/>
    <property type="evidence" value="ECO:0007669"/>
    <property type="project" value="UniProtKB-KW"/>
</dbReference>
<evidence type="ECO:0000256" key="1">
    <source>
        <dbReference type="ARBA" id="ARBA00022490"/>
    </source>
</evidence>
<dbReference type="PANTHER" id="PTHR47816:SF4">
    <property type="entry name" value="RIBOSOMAL RNA SMALL SUBUNIT METHYLTRANSFERASE C"/>
    <property type="match status" value="1"/>
</dbReference>
<evidence type="ECO:0000259" key="6">
    <source>
        <dbReference type="Pfam" id="PF05175"/>
    </source>
</evidence>
<reference evidence="7 8" key="1">
    <citation type="submission" date="2023-11" db="EMBL/GenBank/DDBJ databases">
        <title>Gilvimarinus fulvus sp. nov., isolated from the surface of Kelp.</title>
        <authorList>
            <person name="Sun Y.Y."/>
            <person name="Gong Y."/>
            <person name="Du Z.J."/>
        </authorList>
    </citation>
    <scope>NUCLEOTIDE SEQUENCE [LARGE SCALE GENOMIC DNA]</scope>
    <source>
        <strain evidence="7 8">SDUM040013</strain>
    </source>
</reference>
<dbReference type="InterPro" id="IPR046977">
    <property type="entry name" value="RsmC/RlmG"/>
</dbReference>
<dbReference type="PROSITE" id="PS00092">
    <property type="entry name" value="N6_MTASE"/>
    <property type="match status" value="1"/>
</dbReference>
<dbReference type="SUPFAM" id="SSF53335">
    <property type="entry name" value="S-adenosyl-L-methionine-dependent methyltransferases"/>
    <property type="match status" value="1"/>
</dbReference>
<name>A0ABU4RXW2_9GAMM</name>
<comment type="caution">
    <text evidence="7">The sequence shown here is derived from an EMBL/GenBank/DDBJ whole genome shotgun (WGS) entry which is preliminary data.</text>
</comment>
<dbReference type="InterPro" id="IPR002052">
    <property type="entry name" value="DNA_methylase_N6_adenine_CS"/>
</dbReference>
<evidence type="ECO:0000313" key="8">
    <source>
        <dbReference type="Proteomes" id="UP001273505"/>
    </source>
</evidence>
<sequence>MTNDPAIEWLLANAPTGGNTLWLCDEHFYNQSARLPNDHNEYITNRFDIARQLKGADLPCHFNDFDVRHIADYSRDAIVYRISKEKPVVHHVIEQAAKKLKPSGLLLIAGLKSEGAKSILEHAAKTLGAAKGTRKEGLAYCAILSSQAEKISTSSNYSELRTHPILPQYFTKPGQFGWQKVDAGSEFLISTLESQTAIQQAGSLLDLGCGYGFLALESLNRVLTHRPATIVLTDNNAAALVCAQKNTEYLAQCDVIAADVGDEVRGQFDLIVCNPPFHQGFQLSGDLTDRFLTSTKRLLKQGGHAYFVVNAFIPLESKAHKHFEYVNLIANNNQFKVVELKHF</sequence>
<evidence type="ECO:0000256" key="3">
    <source>
        <dbReference type="ARBA" id="ARBA00022603"/>
    </source>
</evidence>
<keyword evidence="8" id="KW-1185">Reference proteome</keyword>
<keyword evidence="5" id="KW-0949">S-adenosyl-L-methionine</keyword>
<dbReference type="InterPro" id="IPR007848">
    <property type="entry name" value="Small_mtfrase_dom"/>
</dbReference>
<dbReference type="PANTHER" id="PTHR47816">
    <property type="entry name" value="RIBOSOMAL RNA SMALL SUBUNIT METHYLTRANSFERASE C"/>
    <property type="match status" value="1"/>
</dbReference>
<dbReference type="GO" id="GO:0032259">
    <property type="term" value="P:methylation"/>
    <property type="evidence" value="ECO:0007669"/>
    <property type="project" value="UniProtKB-KW"/>
</dbReference>
<dbReference type="RefSeq" id="WP_302722658.1">
    <property type="nucleotide sequence ID" value="NZ_JAULRU010000569.1"/>
</dbReference>
<evidence type="ECO:0000256" key="5">
    <source>
        <dbReference type="ARBA" id="ARBA00022691"/>
    </source>
</evidence>
<dbReference type="Proteomes" id="UP001273505">
    <property type="component" value="Unassembled WGS sequence"/>
</dbReference>
<dbReference type="Pfam" id="PF05175">
    <property type="entry name" value="MTS"/>
    <property type="match status" value="1"/>
</dbReference>
<keyword evidence="2" id="KW-0698">rRNA processing</keyword>
<gene>
    <name evidence="7" type="ORF">SCD92_10215</name>
</gene>
<evidence type="ECO:0000313" key="7">
    <source>
        <dbReference type="EMBL" id="MDX6849734.1"/>
    </source>
</evidence>
<proteinExistence type="predicted"/>
<organism evidence="7 8">
    <name type="scientific">Gilvimarinus gilvus</name>
    <dbReference type="NCBI Taxonomy" id="3058038"/>
    <lineage>
        <taxon>Bacteria</taxon>
        <taxon>Pseudomonadati</taxon>
        <taxon>Pseudomonadota</taxon>
        <taxon>Gammaproteobacteria</taxon>
        <taxon>Cellvibrionales</taxon>
        <taxon>Cellvibrionaceae</taxon>
        <taxon>Gilvimarinus</taxon>
    </lineage>
</organism>
<evidence type="ECO:0000256" key="2">
    <source>
        <dbReference type="ARBA" id="ARBA00022552"/>
    </source>
</evidence>
<dbReference type="EMBL" id="JAXAFO010000014">
    <property type="protein sequence ID" value="MDX6849734.1"/>
    <property type="molecule type" value="Genomic_DNA"/>
</dbReference>
<keyword evidence="3 7" id="KW-0489">Methyltransferase</keyword>
<feature type="domain" description="Methyltransferase small" evidence="6">
    <location>
        <begin position="171"/>
        <end position="338"/>
    </location>
</feature>
<protein>
    <submittedName>
        <fullName evidence="7">Methyltransferase</fullName>
    </submittedName>
</protein>
<evidence type="ECO:0000256" key="4">
    <source>
        <dbReference type="ARBA" id="ARBA00022679"/>
    </source>
</evidence>
<dbReference type="CDD" id="cd02440">
    <property type="entry name" value="AdoMet_MTases"/>
    <property type="match status" value="1"/>
</dbReference>
<dbReference type="InterPro" id="IPR029063">
    <property type="entry name" value="SAM-dependent_MTases_sf"/>
</dbReference>
<dbReference type="PRINTS" id="PR00507">
    <property type="entry name" value="N12N6MTFRASE"/>
</dbReference>
<accession>A0ABU4RXW2</accession>